<comment type="caution">
    <text evidence="1">The sequence shown here is derived from an EMBL/GenBank/DDBJ whole genome shotgun (WGS) entry which is preliminary data.</text>
</comment>
<sequence>MYRVDEEAGELTIFGYSNPCYFLEGRGIVRKGQAPHSYILTEDGERLFQQLLVSGAGGAINRQIRQV</sequence>
<evidence type="ECO:0000313" key="1">
    <source>
        <dbReference type="EMBL" id="RFC64619.1"/>
    </source>
</evidence>
<dbReference type="RefSeq" id="WP_116625540.1">
    <property type="nucleotide sequence ID" value="NZ_QURN01000019.1"/>
</dbReference>
<dbReference type="AlphaFoldDB" id="A0A371X5X4"/>
<organism evidence="1 2">
    <name type="scientific">Mesorhizobium denitrificans</name>
    <dbReference type="NCBI Taxonomy" id="2294114"/>
    <lineage>
        <taxon>Bacteria</taxon>
        <taxon>Pseudomonadati</taxon>
        <taxon>Pseudomonadota</taxon>
        <taxon>Alphaproteobacteria</taxon>
        <taxon>Hyphomicrobiales</taxon>
        <taxon>Phyllobacteriaceae</taxon>
        <taxon>Mesorhizobium</taxon>
    </lineage>
</organism>
<keyword evidence="2" id="KW-1185">Reference proteome</keyword>
<evidence type="ECO:0000313" key="2">
    <source>
        <dbReference type="Proteomes" id="UP000262379"/>
    </source>
</evidence>
<protein>
    <submittedName>
        <fullName evidence="1">Uncharacterized protein</fullName>
    </submittedName>
</protein>
<dbReference type="Proteomes" id="UP000262379">
    <property type="component" value="Unassembled WGS sequence"/>
</dbReference>
<reference evidence="2" key="1">
    <citation type="submission" date="2018-08" db="EMBL/GenBank/DDBJ databases">
        <authorList>
            <person name="Im W.T."/>
        </authorList>
    </citation>
    <scope>NUCLEOTIDE SEQUENCE [LARGE SCALE GENOMIC DNA]</scope>
    <source>
        <strain evidence="2">LA-28</strain>
    </source>
</reference>
<proteinExistence type="predicted"/>
<gene>
    <name evidence="1" type="ORF">DY251_19270</name>
</gene>
<name>A0A371X5X4_9HYPH</name>
<dbReference type="EMBL" id="QURN01000019">
    <property type="protein sequence ID" value="RFC64619.1"/>
    <property type="molecule type" value="Genomic_DNA"/>
</dbReference>
<accession>A0A371X5X4</accession>